<evidence type="ECO:0000313" key="1">
    <source>
        <dbReference type="EMBL" id="MCE5167622.1"/>
    </source>
</evidence>
<accession>A0ABS8Y9N4</accession>
<comment type="caution">
    <text evidence="1">The sequence shown here is derived from an EMBL/GenBank/DDBJ whole genome shotgun (WGS) entry which is preliminary data.</text>
</comment>
<name>A0ABS8Y9N4_DATST</name>
<keyword evidence="2" id="KW-1185">Reference proteome</keyword>
<dbReference type="EMBL" id="JACEIK010184946">
    <property type="protein sequence ID" value="MCE5167622.1"/>
    <property type="molecule type" value="Genomic_DNA"/>
</dbReference>
<gene>
    <name evidence="1" type="ORF">HAX54_013914</name>
</gene>
<protein>
    <submittedName>
        <fullName evidence="1">Uncharacterized protein</fullName>
    </submittedName>
</protein>
<proteinExistence type="predicted"/>
<reference evidence="1 2" key="1">
    <citation type="journal article" date="2021" name="BMC Genomics">
        <title>Datura genome reveals duplications of psychoactive alkaloid biosynthetic genes and high mutation rate following tissue culture.</title>
        <authorList>
            <person name="Rajewski A."/>
            <person name="Carter-House D."/>
            <person name="Stajich J."/>
            <person name="Litt A."/>
        </authorList>
    </citation>
    <scope>NUCLEOTIDE SEQUENCE [LARGE SCALE GENOMIC DNA]</scope>
    <source>
        <strain evidence="1">AR-01</strain>
    </source>
</reference>
<dbReference type="Proteomes" id="UP000823775">
    <property type="component" value="Unassembled WGS sequence"/>
</dbReference>
<feature type="non-terminal residue" evidence="1">
    <location>
        <position position="168"/>
    </location>
</feature>
<organism evidence="1 2">
    <name type="scientific">Datura stramonium</name>
    <name type="common">Jimsonweed</name>
    <name type="synonym">Common thornapple</name>
    <dbReference type="NCBI Taxonomy" id="4076"/>
    <lineage>
        <taxon>Eukaryota</taxon>
        <taxon>Viridiplantae</taxon>
        <taxon>Streptophyta</taxon>
        <taxon>Embryophyta</taxon>
        <taxon>Tracheophyta</taxon>
        <taxon>Spermatophyta</taxon>
        <taxon>Magnoliopsida</taxon>
        <taxon>eudicotyledons</taxon>
        <taxon>Gunneridae</taxon>
        <taxon>Pentapetalae</taxon>
        <taxon>asterids</taxon>
        <taxon>lamiids</taxon>
        <taxon>Solanales</taxon>
        <taxon>Solanaceae</taxon>
        <taxon>Solanoideae</taxon>
        <taxon>Datureae</taxon>
        <taxon>Datura</taxon>
    </lineage>
</organism>
<feature type="non-terminal residue" evidence="1">
    <location>
        <position position="1"/>
    </location>
</feature>
<sequence>KLLSARFRDRSNEVPTFKVETSRMMIAPRVLLVESREFNLESVRSTSMRDSFRAKKNDYKERVKSRILALAKWIVRVNYYILTSQHSAEVEFRGEKPSEKDLLEVLVYIHSTLGHIESGAALFERRLLDRCRRTVTNVIDISTAPKGPVKFRLKADGETAWIVDGGSI</sequence>
<evidence type="ECO:0000313" key="2">
    <source>
        <dbReference type="Proteomes" id="UP000823775"/>
    </source>
</evidence>